<gene>
    <name evidence="5" type="ORF">MELIAE_LOCUS5124</name>
</gene>
<evidence type="ECO:0000313" key="6">
    <source>
        <dbReference type="Proteomes" id="UP001154078"/>
    </source>
</evidence>
<dbReference type="OrthoDB" id="8194225at2759"/>
<comment type="similarity">
    <text evidence="3">Belongs to the TO family.</text>
</comment>
<dbReference type="PANTHER" id="PTHR11008:SF32">
    <property type="entry name" value="CIRCADIAN CLOCK-CONTROLLED PROTEIN DAYWAKE-RELATED"/>
    <property type="match status" value="1"/>
</dbReference>
<proteinExistence type="inferred from homology"/>
<dbReference type="EMBL" id="OV121134">
    <property type="protein sequence ID" value="CAH0553017.1"/>
    <property type="molecule type" value="Genomic_DNA"/>
</dbReference>
<feature type="signal peptide" evidence="4">
    <location>
        <begin position="1"/>
        <end position="16"/>
    </location>
</feature>
<dbReference type="AlphaFoldDB" id="A0A9P0B1C5"/>
<keyword evidence="6" id="KW-1185">Reference proteome</keyword>
<dbReference type="Pfam" id="PF06585">
    <property type="entry name" value="JHBP"/>
    <property type="match status" value="1"/>
</dbReference>
<dbReference type="SMART" id="SM00700">
    <property type="entry name" value="JHBP"/>
    <property type="match status" value="1"/>
</dbReference>
<evidence type="ECO:0008006" key="7">
    <source>
        <dbReference type="Google" id="ProtNLM"/>
    </source>
</evidence>
<protein>
    <recommendedName>
        <fullName evidence="7">Protein takeout</fullName>
    </recommendedName>
</protein>
<dbReference type="Gene3D" id="3.15.10.30">
    <property type="entry name" value="Haemolymph juvenile hormone binding protein"/>
    <property type="match status" value="1"/>
</dbReference>
<evidence type="ECO:0000256" key="4">
    <source>
        <dbReference type="SAM" id="SignalP"/>
    </source>
</evidence>
<evidence type="ECO:0000313" key="5">
    <source>
        <dbReference type="EMBL" id="CAH0553017.1"/>
    </source>
</evidence>
<keyword evidence="1 4" id="KW-0732">Signal</keyword>
<accession>A0A9P0B1C5</accession>
<dbReference type="GO" id="GO:0007623">
    <property type="term" value="P:circadian rhythm"/>
    <property type="evidence" value="ECO:0007669"/>
    <property type="project" value="UniProtKB-ARBA"/>
</dbReference>
<keyword evidence="2" id="KW-0090">Biological rhythms</keyword>
<dbReference type="Proteomes" id="UP001154078">
    <property type="component" value="Chromosome 3"/>
</dbReference>
<evidence type="ECO:0000256" key="1">
    <source>
        <dbReference type="ARBA" id="ARBA00022729"/>
    </source>
</evidence>
<dbReference type="InterPro" id="IPR010562">
    <property type="entry name" value="Haemolymph_juvenile_hormone-bd"/>
</dbReference>
<dbReference type="FunFam" id="3.15.10.30:FF:000001">
    <property type="entry name" value="Takeout-like protein 1"/>
    <property type="match status" value="1"/>
</dbReference>
<dbReference type="PANTHER" id="PTHR11008">
    <property type="entry name" value="PROTEIN TAKEOUT-LIKE PROTEIN"/>
    <property type="match status" value="1"/>
</dbReference>
<sequence>MFWVSFIAVFIVSAIGLPPPTYIKPCSISKDFEKCSLQVGKHALASFARGDKKYGIPPLDPFNFKLLEINSGTLKITLTDIVAMGLSTADFTGMKIIVPTKRVKMGLKLNHLSLTGQYEMNGKILVLPIQGKGPFQLHFYNGTYEYSYDLKQEVRDKITYAEIANDDLEIDIKSAKINFENLFNGDKVLGDETNRFLNENFEEVFKDLDQALKQSISSVCRLVLQNFFKRIPYKDLFLE</sequence>
<dbReference type="InterPro" id="IPR038606">
    <property type="entry name" value="To_sf"/>
</dbReference>
<feature type="chain" id="PRO_5040228808" description="Protein takeout" evidence="4">
    <location>
        <begin position="17"/>
        <end position="239"/>
    </location>
</feature>
<evidence type="ECO:0000256" key="2">
    <source>
        <dbReference type="ARBA" id="ARBA00023108"/>
    </source>
</evidence>
<organism evidence="5 6">
    <name type="scientific">Brassicogethes aeneus</name>
    <name type="common">Rape pollen beetle</name>
    <name type="synonym">Meligethes aeneus</name>
    <dbReference type="NCBI Taxonomy" id="1431903"/>
    <lineage>
        <taxon>Eukaryota</taxon>
        <taxon>Metazoa</taxon>
        <taxon>Ecdysozoa</taxon>
        <taxon>Arthropoda</taxon>
        <taxon>Hexapoda</taxon>
        <taxon>Insecta</taxon>
        <taxon>Pterygota</taxon>
        <taxon>Neoptera</taxon>
        <taxon>Endopterygota</taxon>
        <taxon>Coleoptera</taxon>
        <taxon>Polyphaga</taxon>
        <taxon>Cucujiformia</taxon>
        <taxon>Nitidulidae</taxon>
        <taxon>Meligethinae</taxon>
        <taxon>Brassicogethes</taxon>
    </lineage>
</organism>
<reference evidence="5" key="1">
    <citation type="submission" date="2021-12" db="EMBL/GenBank/DDBJ databases">
        <authorList>
            <person name="King R."/>
        </authorList>
    </citation>
    <scope>NUCLEOTIDE SEQUENCE</scope>
</reference>
<evidence type="ECO:0000256" key="3">
    <source>
        <dbReference type="ARBA" id="ARBA00060902"/>
    </source>
</evidence>
<name>A0A9P0B1C5_BRAAE</name>
<dbReference type="GO" id="GO:0005615">
    <property type="term" value="C:extracellular space"/>
    <property type="evidence" value="ECO:0007669"/>
    <property type="project" value="TreeGrafter"/>
</dbReference>